<sequence length="111" mass="12022">MNHQRSSGAWHAGPSPLLLLLQLLLLPAVVAFSTSAITSVDPSGEDSDLGCMCVKTTFAVHPKHVTSLELIKAGLHCPKAQLIATLKNGRKICLDQQAPLYKKIIRKLLEN</sequence>
<keyword evidence="1" id="KW-1185">Reference proteome</keyword>
<evidence type="ECO:0000313" key="2">
    <source>
        <dbReference type="RefSeq" id="XP_042638846.1"/>
    </source>
</evidence>
<reference evidence="2" key="1">
    <citation type="submission" date="2025-08" db="UniProtKB">
        <authorList>
            <consortium name="RefSeq"/>
        </authorList>
    </citation>
    <scope>IDENTIFICATION</scope>
</reference>
<evidence type="ECO:0000313" key="1">
    <source>
        <dbReference type="Proteomes" id="UP000694850"/>
    </source>
</evidence>
<proteinExistence type="predicted"/>
<name>A0AC54Z6T4_ORYAF</name>
<accession>A0AC54Z6T4</accession>
<dbReference type="RefSeq" id="XP_042638846.1">
    <property type="nucleotide sequence ID" value="XM_042782912.1"/>
</dbReference>
<organism evidence="1 2">
    <name type="scientific">Orycteropus afer afer</name>
    <dbReference type="NCBI Taxonomy" id="1230840"/>
    <lineage>
        <taxon>Eukaryota</taxon>
        <taxon>Metazoa</taxon>
        <taxon>Chordata</taxon>
        <taxon>Craniata</taxon>
        <taxon>Vertebrata</taxon>
        <taxon>Euteleostomi</taxon>
        <taxon>Mammalia</taxon>
        <taxon>Eutheria</taxon>
        <taxon>Afrotheria</taxon>
        <taxon>Tubulidentata</taxon>
        <taxon>Orycteropodidae</taxon>
        <taxon>Orycteropus</taxon>
    </lineage>
</organism>
<protein>
    <submittedName>
        <fullName evidence="2">Platelet factor 4-like</fullName>
    </submittedName>
</protein>
<gene>
    <name evidence="2" type="primary">LOC122151514</name>
</gene>
<dbReference type="Proteomes" id="UP000694850">
    <property type="component" value="Unplaced"/>
</dbReference>